<feature type="region of interest" description="Disordered" evidence="1">
    <location>
        <begin position="23"/>
        <end position="51"/>
    </location>
</feature>
<feature type="region of interest" description="Disordered" evidence="1">
    <location>
        <begin position="87"/>
        <end position="117"/>
    </location>
</feature>
<proteinExistence type="predicted"/>
<dbReference type="Proteomes" id="UP000838763">
    <property type="component" value="Unassembled WGS sequence"/>
</dbReference>
<name>A0A9P1HD71_9PEZI</name>
<gene>
    <name evidence="2" type="ORF">PPNO1_LOCUS9786</name>
</gene>
<reference evidence="2" key="1">
    <citation type="submission" date="2022-11" db="EMBL/GenBank/DDBJ databases">
        <authorList>
            <person name="Scott C."/>
            <person name="Bruce N."/>
        </authorList>
    </citation>
    <scope>NUCLEOTIDE SEQUENCE</scope>
</reference>
<evidence type="ECO:0000313" key="3">
    <source>
        <dbReference type="Proteomes" id="UP000838763"/>
    </source>
</evidence>
<comment type="caution">
    <text evidence="2">The sequence shown here is derived from an EMBL/GenBank/DDBJ whole genome shotgun (WGS) entry which is preliminary data.</text>
</comment>
<dbReference type="EMBL" id="CALLCH030000021">
    <property type="protein sequence ID" value="CAI4220246.1"/>
    <property type="molecule type" value="Genomic_DNA"/>
</dbReference>
<evidence type="ECO:0000256" key="1">
    <source>
        <dbReference type="SAM" id="MobiDB-lite"/>
    </source>
</evidence>
<dbReference type="AlphaFoldDB" id="A0A9P1HD71"/>
<keyword evidence="3" id="KW-1185">Reference proteome</keyword>
<protein>
    <submittedName>
        <fullName evidence="2">Uncharacterized protein</fullName>
    </submittedName>
</protein>
<feature type="compositionally biased region" description="Polar residues" evidence="1">
    <location>
        <begin position="25"/>
        <end position="51"/>
    </location>
</feature>
<accession>A0A9P1HD71</accession>
<evidence type="ECO:0000313" key="2">
    <source>
        <dbReference type="EMBL" id="CAI4220246.1"/>
    </source>
</evidence>
<organism evidence="2 3">
    <name type="scientific">Parascedosporium putredinis</name>
    <dbReference type="NCBI Taxonomy" id="1442378"/>
    <lineage>
        <taxon>Eukaryota</taxon>
        <taxon>Fungi</taxon>
        <taxon>Dikarya</taxon>
        <taxon>Ascomycota</taxon>
        <taxon>Pezizomycotina</taxon>
        <taxon>Sordariomycetes</taxon>
        <taxon>Hypocreomycetidae</taxon>
        <taxon>Microascales</taxon>
        <taxon>Microascaceae</taxon>
        <taxon>Parascedosporium</taxon>
    </lineage>
</organism>
<sequence length="177" mass="18753">MIKFDDFSLPPSMFTEDEMEIQITPLGNSHQSDSESPLFTANVTPTLNNTGEGPVDISVPAECHGTHSHEGDSAVRDAAKDLAVLEYNGEQKAAPASSGRGPALSPGGRLPSGQIVTPVRLRPDSPGAARVANDSGWGGFPNPIELLYPEGDAEIPRCGRVTHPRSSDEEGILVERL</sequence>